<feature type="region of interest" description="Disordered" evidence="1">
    <location>
        <begin position="1"/>
        <end position="21"/>
    </location>
</feature>
<gene>
    <name evidence="2" type="ORF">MCHLO_04906</name>
</gene>
<sequence length="154" mass="16701">MKERVTTITHPARGTPSAGRVGSRIVKVEMAKAGEAKAQNMRRGDGEKGIEGDDVRVGLSKPRVAAAQNTHTRFSTVGGNPFSVLRCSRQHNLHIVRCPGARSTVSASAIPSRLSTTNAIVSRILHSHRQRKQLPTAKGHPNGGLARKRVEYPW</sequence>
<evidence type="ECO:0000256" key="1">
    <source>
        <dbReference type="SAM" id="MobiDB-lite"/>
    </source>
</evidence>
<proteinExistence type="predicted"/>
<dbReference type="EMBL" id="DF843515">
    <property type="protein sequence ID" value="GAT47445.1"/>
    <property type="molecule type" value="Genomic_DNA"/>
</dbReference>
<evidence type="ECO:0000313" key="2">
    <source>
        <dbReference type="EMBL" id="GAT47445.1"/>
    </source>
</evidence>
<feature type="compositionally biased region" description="Basic and acidic residues" evidence="1">
    <location>
        <begin position="42"/>
        <end position="54"/>
    </location>
</feature>
<protein>
    <submittedName>
        <fullName evidence="2">Uncharacterized protein</fullName>
    </submittedName>
</protein>
<keyword evidence="3" id="KW-1185">Reference proteome</keyword>
<evidence type="ECO:0000313" key="3">
    <source>
        <dbReference type="Proteomes" id="UP000815677"/>
    </source>
</evidence>
<feature type="region of interest" description="Disordered" evidence="1">
    <location>
        <begin position="128"/>
        <end position="154"/>
    </location>
</feature>
<reference evidence="2" key="1">
    <citation type="submission" date="2014-09" db="EMBL/GenBank/DDBJ databases">
        <title>Genome sequence of the luminous mushroom Mycena chlorophos for searching fungal bioluminescence genes.</title>
        <authorList>
            <person name="Tanaka Y."/>
            <person name="Kasuga D."/>
            <person name="Oba Y."/>
            <person name="Hase S."/>
            <person name="Sato K."/>
            <person name="Oba Y."/>
            <person name="Sakakibara Y."/>
        </authorList>
    </citation>
    <scope>NUCLEOTIDE SEQUENCE</scope>
</reference>
<name>A0ABQ0L907_MYCCL</name>
<organism evidence="2 3">
    <name type="scientific">Mycena chlorophos</name>
    <name type="common">Agaric fungus</name>
    <name type="synonym">Agaricus chlorophos</name>
    <dbReference type="NCBI Taxonomy" id="658473"/>
    <lineage>
        <taxon>Eukaryota</taxon>
        <taxon>Fungi</taxon>
        <taxon>Dikarya</taxon>
        <taxon>Basidiomycota</taxon>
        <taxon>Agaricomycotina</taxon>
        <taxon>Agaricomycetes</taxon>
        <taxon>Agaricomycetidae</taxon>
        <taxon>Agaricales</taxon>
        <taxon>Marasmiineae</taxon>
        <taxon>Mycenaceae</taxon>
        <taxon>Mycena</taxon>
    </lineage>
</organism>
<feature type="region of interest" description="Disordered" evidence="1">
    <location>
        <begin position="34"/>
        <end position="54"/>
    </location>
</feature>
<dbReference type="Proteomes" id="UP000815677">
    <property type="component" value="Unassembled WGS sequence"/>
</dbReference>
<accession>A0ABQ0L907</accession>